<keyword evidence="9" id="KW-1133">Transmembrane helix</keyword>
<dbReference type="AlphaFoldDB" id="A0A9D1VJG1"/>
<dbReference type="InterPro" id="IPR050640">
    <property type="entry name" value="Bact_2-comp_sensor_kinase"/>
</dbReference>
<evidence type="ECO:0000256" key="10">
    <source>
        <dbReference type="ARBA" id="ARBA00023012"/>
    </source>
</evidence>
<keyword evidence="2" id="KW-1003">Cell membrane</keyword>
<feature type="domain" description="Histidine kinase/HSP90-like ATPase" evidence="12">
    <location>
        <begin position="126"/>
        <end position="229"/>
    </location>
</feature>
<keyword evidence="11" id="KW-0472">Membrane</keyword>
<keyword evidence="4" id="KW-0808">Transferase</keyword>
<evidence type="ECO:0000256" key="4">
    <source>
        <dbReference type="ARBA" id="ARBA00022679"/>
    </source>
</evidence>
<evidence type="ECO:0000256" key="1">
    <source>
        <dbReference type="ARBA" id="ARBA00004651"/>
    </source>
</evidence>
<dbReference type="InterPro" id="IPR010559">
    <property type="entry name" value="Sig_transdc_His_kin_internal"/>
</dbReference>
<keyword evidence="5" id="KW-0812">Transmembrane</keyword>
<evidence type="ECO:0000256" key="2">
    <source>
        <dbReference type="ARBA" id="ARBA00022475"/>
    </source>
</evidence>
<keyword evidence="6" id="KW-0547">Nucleotide-binding</keyword>
<dbReference type="Proteomes" id="UP000824230">
    <property type="component" value="Unassembled WGS sequence"/>
</dbReference>
<evidence type="ECO:0000256" key="3">
    <source>
        <dbReference type="ARBA" id="ARBA00022553"/>
    </source>
</evidence>
<comment type="subcellular location">
    <subcellularLocation>
        <location evidence="1">Cell membrane</location>
        <topology evidence="1">Multi-pass membrane protein</topology>
    </subcellularLocation>
</comment>
<dbReference type="InterPro" id="IPR036890">
    <property type="entry name" value="HATPase_C_sf"/>
</dbReference>
<evidence type="ECO:0000256" key="8">
    <source>
        <dbReference type="ARBA" id="ARBA00022840"/>
    </source>
</evidence>
<sequence length="252" mass="29071">IGTEYNRMAENIETLIEKVYKMELAQKQAELEFLQMQINPHFLYNALDTISWKALGEGNTDVSEMSIALAELLRATIKKESFISLKEEMSTVKDYLYIQEQRFGDKISVDYQIDENLEDYQVPNFILQPLIENAIIHGLEPKVEKGKLLLRIKKQGEKLYFLIADDGVGMSEREIEILYEQCEENDTSKSIGIKNVYRRLILCYGENSRLYIKSKKNKGTEIRFSIPLQEKVKDSDAGMQSIKTVTTQVSGY</sequence>
<accession>A0A9D1VJG1</accession>
<evidence type="ECO:0000256" key="7">
    <source>
        <dbReference type="ARBA" id="ARBA00022777"/>
    </source>
</evidence>
<protein>
    <submittedName>
        <fullName evidence="14">Sensor histidine kinase</fullName>
    </submittedName>
</protein>
<dbReference type="InterPro" id="IPR003594">
    <property type="entry name" value="HATPase_dom"/>
</dbReference>
<organism evidence="14 15">
    <name type="scientific">Candidatus Blautia pullistercoris</name>
    <dbReference type="NCBI Taxonomy" id="2838499"/>
    <lineage>
        <taxon>Bacteria</taxon>
        <taxon>Bacillati</taxon>
        <taxon>Bacillota</taxon>
        <taxon>Clostridia</taxon>
        <taxon>Lachnospirales</taxon>
        <taxon>Lachnospiraceae</taxon>
        <taxon>Blautia</taxon>
    </lineage>
</organism>
<evidence type="ECO:0000256" key="9">
    <source>
        <dbReference type="ARBA" id="ARBA00022989"/>
    </source>
</evidence>
<dbReference type="GO" id="GO:0000155">
    <property type="term" value="F:phosphorelay sensor kinase activity"/>
    <property type="evidence" value="ECO:0007669"/>
    <property type="project" value="InterPro"/>
</dbReference>
<dbReference type="GO" id="GO:0005524">
    <property type="term" value="F:ATP binding"/>
    <property type="evidence" value="ECO:0007669"/>
    <property type="project" value="UniProtKB-KW"/>
</dbReference>
<evidence type="ECO:0000259" key="13">
    <source>
        <dbReference type="Pfam" id="PF06580"/>
    </source>
</evidence>
<dbReference type="Pfam" id="PF06580">
    <property type="entry name" value="His_kinase"/>
    <property type="match status" value="1"/>
</dbReference>
<keyword evidence="3" id="KW-0597">Phosphoprotein</keyword>
<name>A0A9D1VJG1_9FIRM</name>
<dbReference type="PANTHER" id="PTHR34220:SF11">
    <property type="entry name" value="SENSOR PROTEIN KINASE HPTS"/>
    <property type="match status" value="1"/>
</dbReference>
<evidence type="ECO:0000259" key="12">
    <source>
        <dbReference type="Pfam" id="PF02518"/>
    </source>
</evidence>
<evidence type="ECO:0000256" key="5">
    <source>
        <dbReference type="ARBA" id="ARBA00022692"/>
    </source>
</evidence>
<feature type="non-terminal residue" evidence="14">
    <location>
        <position position="1"/>
    </location>
</feature>
<gene>
    <name evidence="14" type="ORF">H9738_00525</name>
</gene>
<dbReference type="PANTHER" id="PTHR34220">
    <property type="entry name" value="SENSOR HISTIDINE KINASE YPDA"/>
    <property type="match status" value="1"/>
</dbReference>
<evidence type="ECO:0000313" key="14">
    <source>
        <dbReference type="EMBL" id="HIX36344.1"/>
    </source>
</evidence>
<evidence type="ECO:0000313" key="15">
    <source>
        <dbReference type="Proteomes" id="UP000824230"/>
    </source>
</evidence>
<keyword evidence="8" id="KW-0067">ATP-binding</keyword>
<dbReference type="EMBL" id="DXFG01000014">
    <property type="protein sequence ID" value="HIX36344.1"/>
    <property type="molecule type" value="Genomic_DNA"/>
</dbReference>
<feature type="domain" description="Signal transduction histidine kinase internal region" evidence="13">
    <location>
        <begin position="29"/>
        <end position="107"/>
    </location>
</feature>
<reference evidence="14" key="2">
    <citation type="submission" date="2021-04" db="EMBL/GenBank/DDBJ databases">
        <authorList>
            <person name="Gilroy R."/>
        </authorList>
    </citation>
    <scope>NUCLEOTIDE SEQUENCE</scope>
    <source>
        <strain evidence="14">ChiHjej12B11-1927</strain>
    </source>
</reference>
<reference evidence="14" key="1">
    <citation type="journal article" date="2021" name="PeerJ">
        <title>Extensive microbial diversity within the chicken gut microbiome revealed by metagenomics and culture.</title>
        <authorList>
            <person name="Gilroy R."/>
            <person name="Ravi A."/>
            <person name="Getino M."/>
            <person name="Pursley I."/>
            <person name="Horton D.L."/>
            <person name="Alikhan N.F."/>
            <person name="Baker D."/>
            <person name="Gharbi K."/>
            <person name="Hall N."/>
            <person name="Watson M."/>
            <person name="Adriaenssens E.M."/>
            <person name="Foster-Nyarko E."/>
            <person name="Jarju S."/>
            <person name="Secka A."/>
            <person name="Antonio M."/>
            <person name="Oren A."/>
            <person name="Chaudhuri R.R."/>
            <person name="La Ragione R."/>
            <person name="Hildebrand F."/>
            <person name="Pallen M.J."/>
        </authorList>
    </citation>
    <scope>NUCLEOTIDE SEQUENCE</scope>
    <source>
        <strain evidence="14">ChiHjej12B11-1927</strain>
    </source>
</reference>
<keyword evidence="10" id="KW-0902">Two-component regulatory system</keyword>
<evidence type="ECO:0000256" key="6">
    <source>
        <dbReference type="ARBA" id="ARBA00022741"/>
    </source>
</evidence>
<dbReference type="SUPFAM" id="SSF55874">
    <property type="entry name" value="ATPase domain of HSP90 chaperone/DNA topoisomerase II/histidine kinase"/>
    <property type="match status" value="1"/>
</dbReference>
<dbReference type="Pfam" id="PF02518">
    <property type="entry name" value="HATPase_c"/>
    <property type="match status" value="1"/>
</dbReference>
<comment type="caution">
    <text evidence="14">The sequence shown here is derived from an EMBL/GenBank/DDBJ whole genome shotgun (WGS) entry which is preliminary data.</text>
</comment>
<keyword evidence="7 14" id="KW-0418">Kinase</keyword>
<dbReference type="GO" id="GO:0005886">
    <property type="term" value="C:plasma membrane"/>
    <property type="evidence" value="ECO:0007669"/>
    <property type="project" value="UniProtKB-SubCell"/>
</dbReference>
<evidence type="ECO:0000256" key="11">
    <source>
        <dbReference type="ARBA" id="ARBA00023136"/>
    </source>
</evidence>
<dbReference type="Gene3D" id="3.30.565.10">
    <property type="entry name" value="Histidine kinase-like ATPase, C-terminal domain"/>
    <property type="match status" value="1"/>
</dbReference>
<proteinExistence type="predicted"/>